<dbReference type="KEGG" id="gak:X907_0258"/>
<dbReference type="Gene3D" id="1.10.260.40">
    <property type="entry name" value="lambda repressor-like DNA-binding domains"/>
    <property type="match status" value="1"/>
</dbReference>
<dbReference type="Proteomes" id="UP000286954">
    <property type="component" value="Chromosome"/>
</dbReference>
<keyword evidence="3" id="KW-1185">Reference proteome</keyword>
<dbReference type="InterPro" id="IPR001387">
    <property type="entry name" value="Cro/C1-type_HTH"/>
</dbReference>
<dbReference type="CDD" id="cd00093">
    <property type="entry name" value="HTH_XRE"/>
    <property type="match status" value="1"/>
</dbReference>
<dbReference type="AlphaFoldDB" id="A0A3T0E6H1"/>
<organism evidence="2 3">
    <name type="scientific">Glycocaulis alkaliphilus</name>
    <dbReference type="NCBI Taxonomy" id="1434191"/>
    <lineage>
        <taxon>Bacteria</taxon>
        <taxon>Pseudomonadati</taxon>
        <taxon>Pseudomonadota</taxon>
        <taxon>Alphaproteobacteria</taxon>
        <taxon>Maricaulales</taxon>
        <taxon>Maricaulaceae</taxon>
        <taxon>Glycocaulis</taxon>
    </lineage>
</organism>
<dbReference type="GO" id="GO:0003677">
    <property type="term" value="F:DNA binding"/>
    <property type="evidence" value="ECO:0007669"/>
    <property type="project" value="InterPro"/>
</dbReference>
<dbReference type="EMBL" id="CP018911">
    <property type="protein sequence ID" value="AZU02806.1"/>
    <property type="molecule type" value="Genomic_DNA"/>
</dbReference>
<dbReference type="InterPro" id="IPR010982">
    <property type="entry name" value="Lambda_DNA-bd_dom_sf"/>
</dbReference>
<sequence>MSQQALAAKLGVTFQQLQKYENGVNRIGAGRLYELARALGVPVGYFYEDFDPAVDPSKRSEEETQAISVFIGSREGVQLAQAFNRIDDAKIRRHILQLTNTLGSDDSQDA</sequence>
<reference evidence="2 3" key="1">
    <citation type="submission" date="2016-12" db="EMBL/GenBank/DDBJ databases">
        <title>The genome of dimorphic prosthecate Glycocaulis alkaliphilus 6b-8t, isolated from crude oil dictates its adaptability in petroleum environments.</title>
        <authorList>
            <person name="Wu X.-L."/>
            <person name="Geng S."/>
        </authorList>
    </citation>
    <scope>NUCLEOTIDE SEQUENCE [LARGE SCALE GENOMIC DNA]</scope>
    <source>
        <strain evidence="2 3">6B-8</strain>
    </source>
</reference>
<name>A0A3T0E6H1_9PROT</name>
<dbReference type="Pfam" id="PF01381">
    <property type="entry name" value="HTH_3"/>
    <property type="match status" value="1"/>
</dbReference>
<accession>A0A3T0E6H1</accession>
<dbReference type="SMART" id="SM00530">
    <property type="entry name" value="HTH_XRE"/>
    <property type="match status" value="1"/>
</dbReference>
<proteinExistence type="predicted"/>
<evidence type="ECO:0000313" key="2">
    <source>
        <dbReference type="EMBL" id="AZU02806.1"/>
    </source>
</evidence>
<feature type="domain" description="HTH cro/C1-type" evidence="1">
    <location>
        <begin position="1"/>
        <end position="46"/>
    </location>
</feature>
<gene>
    <name evidence="2" type="ORF">X907_0258</name>
</gene>
<evidence type="ECO:0000259" key="1">
    <source>
        <dbReference type="PROSITE" id="PS50943"/>
    </source>
</evidence>
<dbReference type="PROSITE" id="PS50943">
    <property type="entry name" value="HTH_CROC1"/>
    <property type="match status" value="1"/>
</dbReference>
<dbReference type="SUPFAM" id="SSF47413">
    <property type="entry name" value="lambda repressor-like DNA-binding domains"/>
    <property type="match status" value="1"/>
</dbReference>
<protein>
    <submittedName>
        <fullName evidence="2">XRE family transcriptional regulator</fullName>
    </submittedName>
</protein>
<evidence type="ECO:0000313" key="3">
    <source>
        <dbReference type="Proteomes" id="UP000286954"/>
    </source>
</evidence>